<dbReference type="InterPro" id="IPR013087">
    <property type="entry name" value="Znf_C2H2_type"/>
</dbReference>
<dbReference type="InterPro" id="IPR011333">
    <property type="entry name" value="SKP1/BTB/POZ_sf"/>
</dbReference>
<keyword evidence="8" id="KW-0238">DNA-binding</keyword>
<organism evidence="15 16">
    <name type="scientific">Corvus moneduloides</name>
    <name type="common">New Caledonian crow</name>
    <dbReference type="NCBI Taxonomy" id="1196302"/>
    <lineage>
        <taxon>Eukaryota</taxon>
        <taxon>Metazoa</taxon>
        <taxon>Chordata</taxon>
        <taxon>Craniata</taxon>
        <taxon>Vertebrata</taxon>
        <taxon>Euteleostomi</taxon>
        <taxon>Archelosauria</taxon>
        <taxon>Archosauria</taxon>
        <taxon>Dinosauria</taxon>
        <taxon>Saurischia</taxon>
        <taxon>Theropoda</taxon>
        <taxon>Coelurosauria</taxon>
        <taxon>Aves</taxon>
        <taxon>Neognathae</taxon>
        <taxon>Neoaves</taxon>
        <taxon>Telluraves</taxon>
        <taxon>Australaves</taxon>
        <taxon>Passeriformes</taxon>
        <taxon>Corvoidea</taxon>
        <taxon>Corvidae</taxon>
        <taxon>Corvus</taxon>
    </lineage>
</organism>
<dbReference type="GO" id="GO:0000978">
    <property type="term" value="F:RNA polymerase II cis-regulatory region sequence-specific DNA binding"/>
    <property type="evidence" value="ECO:0007669"/>
    <property type="project" value="TreeGrafter"/>
</dbReference>
<dbReference type="GO" id="GO:0008270">
    <property type="term" value="F:zinc ion binding"/>
    <property type="evidence" value="ECO:0007669"/>
    <property type="project" value="UniProtKB-KW"/>
</dbReference>
<evidence type="ECO:0000256" key="10">
    <source>
        <dbReference type="ARBA" id="ARBA00023242"/>
    </source>
</evidence>
<dbReference type="InterPro" id="IPR000210">
    <property type="entry name" value="BTB/POZ_dom"/>
</dbReference>
<reference evidence="15" key="3">
    <citation type="submission" date="2025-09" db="UniProtKB">
        <authorList>
            <consortium name="Ensembl"/>
        </authorList>
    </citation>
    <scope>IDENTIFICATION</scope>
</reference>
<keyword evidence="5 11" id="KW-0863">Zinc-finger</keyword>
<dbReference type="GO" id="GO:0000981">
    <property type="term" value="F:DNA-binding transcription factor activity, RNA polymerase II-specific"/>
    <property type="evidence" value="ECO:0007669"/>
    <property type="project" value="TreeGrafter"/>
</dbReference>
<dbReference type="PROSITE" id="PS00028">
    <property type="entry name" value="ZINC_FINGER_C2H2_1"/>
    <property type="match status" value="2"/>
</dbReference>
<evidence type="ECO:0000256" key="2">
    <source>
        <dbReference type="ARBA" id="ARBA00004123"/>
    </source>
</evidence>
<protein>
    <submittedName>
        <fullName evidence="15">Uncharacterized protein</fullName>
    </submittedName>
</protein>
<dbReference type="OMA" id="QAFQHPE"/>
<dbReference type="PROSITE" id="PS50097">
    <property type="entry name" value="BTB"/>
    <property type="match status" value="1"/>
</dbReference>
<dbReference type="Pfam" id="PF00096">
    <property type="entry name" value="zf-C2H2"/>
    <property type="match status" value="2"/>
</dbReference>
<evidence type="ECO:0000313" key="15">
    <source>
        <dbReference type="Ensembl" id="ENSCMUP00000030378.1"/>
    </source>
</evidence>
<evidence type="ECO:0000256" key="7">
    <source>
        <dbReference type="ARBA" id="ARBA00023015"/>
    </source>
</evidence>
<dbReference type="Proteomes" id="UP000694553">
    <property type="component" value="Unassembled WGS sequence"/>
</dbReference>
<evidence type="ECO:0000256" key="9">
    <source>
        <dbReference type="ARBA" id="ARBA00023163"/>
    </source>
</evidence>
<evidence type="ECO:0000256" key="6">
    <source>
        <dbReference type="ARBA" id="ARBA00022833"/>
    </source>
</evidence>
<dbReference type="SUPFAM" id="SSF57667">
    <property type="entry name" value="beta-beta-alpha zinc fingers"/>
    <property type="match status" value="1"/>
</dbReference>
<dbReference type="PANTHER" id="PTHR46105">
    <property type="entry name" value="AGAP004733-PA"/>
    <property type="match status" value="1"/>
</dbReference>
<evidence type="ECO:0000256" key="8">
    <source>
        <dbReference type="ARBA" id="ARBA00023125"/>
    </source>
</evidence>
<evidence type="ECO:0000256" key="1">
    <source>
        <dbReference type="ARBA" id="ARBA00003767"/>
    </source>
</evidence>
<keyword evidence="16" id="KW-1185">Reference proteome</keyword>
<keyword evidence="10" id="KW-0539">Nucleus</keyword>
<evidence type="ECO:0000256" key="4">
    <source>
        <dbReference type="ARBA" id="ARBA00022737"/>
    </source>
</evidence>
<sequence>MSCAEVLHFQLRGHEAVVLCSMTWLQAEDHFCNVTIVAQSLPFRGRRVILYAFSPFLHDQFLLNPAAELRMLQAHTNPVLADLLLSWYMGTLEFARRVLVNYLTAASYLQIEHMVVCCHGALARFVQLPPAAPTQLPEPEEDEDKEDEEDVAPDVVAQEGGVAAAAAAVAGTAGTAAQDPPCSPQLGVGKACYSLAKDGEGEGLLIFPGGSGEEPVGSVGTVSPLGVAVAGTGLVVSTPSASLRCRKCREAFQGVEKLVFHMCALHFVFMCLHCGKQFNHSSNWNQHMNVHRSVKSHGCGICSKTFTQKSMLHNHLNLHSGAWPYRCSYCDMRFTHKHGKTTAQNMLETRAAEGGVLLR</sequence>
<evidence type="ECO:0000256" key="3">
    <source>
        <dbReference type="ARBA" id="ARBA00022723"/>
    </source>
</evidence>
<reference evidence="15" key="2">
    <citation type="submission" date="2025-08" db="UniProtKB">
        <authorList>
            <consortium name="Ensembl"/>
        </authorList>
    </citation>
    <scope>IDENTIFICATION</scope>
</reference>
<dbReference type="PROSITE" id="PS50157">
    <property type="entry name" value="ZINC_FINGER_C2H2_2"/>
    <property type="match status" value="2"/>
</dbReference>
<evidence type="ECO:0000259" key="13">
    <source>
        <dbReference type="PROSITE" id="PS50097"/>
    </source>
</evidence>
<feature type="compositionally biased region" description="Acidic residues" evidence="12">
    <location>
        <begin position="138"/>
        <end position="151"/>
    </location>
</feature>
<feature type="region of interest" description="Disordered" evidence="12">
    <location>
        <begin position="132"/>
        <end position="151"/>
    </location>
</feature>
<reference evidence="16" key="1">
    <citation type="submission" date="2019-10" db="EMBL/GenBank/DDBJ databases">
        <title>Corvus moneduloides (New Caledonian crow) genome, bCorMon1, primary haplotype.</title>
        <authorList>
            <person name="Rutz C."/>
            <person name="Fungtammasan C."/>
            <person name="Mountcastle J."/>
            <person name="Formenti G."/>
            <person name="Chow W."/>
            <person name="Howe K."/>
            <person name="Steele M.P."/>
            <person name="Fernandes J."/>
            <person name="Gilbert M.T.P."/>
            <person name="Fedrigo O."/>
            <person name="Jarvis E.D."/>
            <person name="Gemmell N."/>
        </authorList>
    </citation>
    <scope>NUCLEOTIDE SEQUENCE [LARGE SCALE GENOMIC DNA]</scope>
</reference>
<keyword evidence="4" id="KW-0677">Repeat</keyword>
<dbReference type="SMART" id="SM00355">
    <property type="entry name" value="ZnF_C2H2"/>
    <property type="match status" value="3"/>
</dbReference>
<feature type="domain" description="C2H2-type" evidence="14">
    <location>
        <begin position="269"/>
        <end position="296"/>
    </location>
</feature>
<evidence type="ECO:0000259" key="14">
    <source>
        <dbReference type="PROSITE" id="PS50157"/>
    </source>
</evidence>
<dbReference type="InterPro" id="IPR036236">
    <property type="entry name" value="Znf_C2H2_sf"/>
</dbReference>
<keyword evidence="7" id="KW-0805">Transcription regulation</keyword>
<feature type="domain" description="BTB" evidence="13">
    <location>
        <begin position="32"/>
        <end position="96"/>
    </location>
</feature>
<keyword evidence="6" id="KW-0862">Zinc</keyword>
<keyword evidence="3" id="KW-0479">Metal-binding</keyword>
<dbReference type="Pfam" id="PF00651">
    <property type="entry name" value="BTB"/>
    <property type="match status" value="1"/>
</dbReference>
<evidence type="ECO:0000313" key="16">
    <source>
        <dbReference type="Proteomes" id="UP000694553"/>
    </source>
</evidence>
<evidence type="ECO:0000256" key="5">
    <source>
        <dbReference type="ARBA" id="ARBA00022771"/>
    </source>
</evidence>
<comment type="function">
    <text evidence="1">May be involved in transcriptional regulation.</text>
</comment>
<comment type="subcellular location">
    <subcellularLocation>
        <location evidence="2">Nucleus</location>
    </subcellularLocation>
</comment>
<dbReference type="PANTHER" id="PTHR46105:SF29">
    <property type="entry name" value="ZINC FINGER AND BTB DOMAIN CONTAINING 12"/>
    <property type="match status" value="1"/>
</dbReference>
<feature type="domain" description="C2H2-type" evidence="14">
    <location>
        <begin position="297"/>
        <end position="324"/>
    </location>
</feature>
<dbReference type="Gene3D" id="3.30.710.10">
    <property type="entry name" value="Potassium Channel Kv1.1, Chain A"/>
    <property type="match status" value="1"/>
</dbReference>
<dbReference type="InterPro" id="IPR050457">
    <property type="entry name" value="ZnFinger_BTB_dom_contain"/>
</dbReference>
<evidence type="ECO:0000256" key="12">
    <source>
        <dbReference type="SAM" id="MobiDB-lite"/>
    </source>
</evidence>
<dbReference type="AlphaFoldDB" id="A0A8U7MWG5"/>
<keyword evidence="9" id="KW-0804">Transcription</keyword>
<dbReference type="Gene3D" id="3.30.160.60">
    <property type="entry name" value="Classic Zinc Finger"/>
    <property type="match status" value="2"/>
</dbReference>
<dbReference type="Ensembl" id="ENSCMUT00000038616.1">
    <property type="protein sequence ID" value="ENSCMUP00000030378.1"/>
    <property type="gene ID" value="ENSCMUG00000019123.1"/>
</dbReference>
<accession>A0A8U7MWG5</accession>
<name>A0A8U7MWG5_CORMO</name>
<dbReference type="SUPFAM" id="SSF54695">
    <property type="entry name" value="POZ domain"/>
    <property type="match status" value="1"/>
</dbReference>
<proteinExistence type="predicted"/>
<evidence type="ECO:0000256" key="11">
    <source>
        <dbReference type="PROSITE-ProRule" id="PRU00042"/>
    </source>
</evidence>